<feature type="transmembrane region" description="Helical" evidence="1">
    <location>
        <begin position="231"/>
        <end position="250"/>
    </location>
</feature>
<protein>
    <submittedName>
        <fullName evidence="2">Uncharacterized protein</fullName>
    </submittedName>
</protein>
<evidence type="ECO:0000313" key="3">
    <source>
        <dbReference type="Proteomes" id="UP000251993"/>
    </source>
</evidence>
<keyword evidence="1" id="KW-0472">Membrane</keyword>
<name>A0A344TRK4_9BACT</name>
<accession>A0A344TRK4</accession>
<dbReference type="KEGG" id="run:DR864_27785"/>
<feature type="transmembrane region" description="Helical" evidence="1">
    <location>
        <begin position="29"/>
        <end position="49"/>
    </location>
</feature>
<dbReference type="EMBL" id="CP030850">
    <property type="protein sequence ID" value="AXE21275.1"/>
    <property type="molecule type" value="Genomic_DNA"/>
</dbReference>
<organism evidence="2 3">
    <name type="scientific">Runella rosea</name>
    <dbReference type="NCBI Taxonomy" id="2259595"/>
    <lineage>
        <taxon>Bacteria</taxon>
        <taxon>Pseudomonadati</taxon>
        <taxon>Bacteroidota</taxon>
        <taxon>Cytophagia</taxon>
        <taxon>Cytophagales</taxon>
        <taxon>Spirosomataceae</taxon>
        <taxon>Runella</taxon>
    </lineage>
</organism>
<feature type="transmembrane region" description="Helical" evidence="1">
    <location>
        <begin position="207"/>
        <end position="225"/>
    </location>
</feature>
<dbReference type="AlphaFoldDB" id="A0A344TRK4"/>
<feature type="transmembrane region" description="Helical" evidence="1">
    <location>
        <begin position="110"/>
        <end position="129"/>
    </location>
</feature>
<feature type="transmembrane region" description="Helical" evidence="1">
    <location>
        <begin position="55"/>
        <end position="77"/>
    </location>
</feature>
<dbReference type="OrthoDB" id="5457281at2"/>
<feature type="transmembrane region" description="Helical" evidence="1">
    <location>
        <begin position="149"/>
        <end position="167"/>
    </location>
</feature>
<keyword evidence="3" id="KW-1185">Reference proteome</keyword>
<gene>
    <name evidence="2" type="ORF">DR864_27785</name>
</gene>
<feature type="transmembrane region" description="Helical" evidence="1">
    <location>
        <begin position="84"/>
        <end position="104"/>
    </location>
</feature>
<dbReference type="RefSeq" id="WP_114070036.1">
    <property type="nucleotide sequence ID" value="NZ_CP030850.1"/>
</dbReference>
<evidence type="ECO:0000313" key="2">
    <source>
        <dbReference type="EMBL" id="AXE21275.1"/>
    </source>
</evidence>
<proteinExistence type="predicted"/>
<feature type="transmembrane region" description="Helical" evidence="1">
    <location>
        <begin position="173"/>
        <end position="195"/>
    </location>
</feature>
<keyword evidence="1" id="KW-0812">Transmembrane</keyword>
<sequence length="253" mass="27557">MNTLYFKLAMMPMVIGMITLVSRKWGNKIGGIIGSMPWVAGPILVFFIVEQGTAFGIRAIPGILTGVVSLVGFCYCYAFLSKSLTWLPTLFISYGAFVATALLLDSLHLSLWSIYGVAVISIVVALRYFPLPVAGIPPLERAKTPRLDIPFRMLVATLFVLAITALAKGLGPTWSGILTPFPIITSILAIFTHYLQGSNATITILRGIMIGLVGFTTFLFLQAFFLREFSIAVSFLLAFVVNGLINAVAIRVW</sequence>
<dbReference type="Proteomes" id="UP000251993">
    <property type="component" value="Chromosome"/>
</dbReference>
<evidence type="ECO:0000256" key="1">
    <source>
        <dbReference type="SAM" id="Phobius"/>
    </source>
</evidence>
<keyword evidence="1" id="KW-1133">Transmembrane helix</keyword>
<reference evidence="2 3" key="1">
    <citation type="submission" date="2018-07" db="EMBL/GenBank/DDBJ databases">
        <title>Genome sequencing of Runella.</title>
        <authorList>
            <person name="Baek M.-G."/>
            <person name="Yi H."/>
        </authorList>
    </citation>
    <scope>NUCLEOTIDE SEQUENCE [LARGE SCALE GENOMIC DNA]</scope>
    <source>
        <strain evidence="2 3">HYN0085</strain>
    </source>
</reference>